<proteinExistence type="predicted"/>
<dbReference type="Proteomes" id="UP000012015">
    <property type="component" value="Unassembled WGS sequence"/>
</dbReference>
<reference evidence="1 2" key="1">
    <citation type="journal article" date="2013" name="Genome Announc.">
        <title>Draft Genome Sequence of Arthrobacter gangotriensis Strain Lz1yT, Isolated from a Penguin Rookery Soil Sample Collected in Antarctica, near the Indian Station Dakshin Gangotri.</title>
        <authorList>
            <person name="Shivaji S."/>
            <person name="Ara S."/>
            <person name="Bandi S."/>
            <person name="Singh A."/>
            <person name="Kumar Pinnaka A."/>
        </authorList>
    </citation>
    <scope>NUCLEOTIDE SEQUENCE [LARGE SCALE GENOMIC DNA]</scope>
    <source>
        <strain evidence="1 2">Lz1y</strain>
    </source>
</reference>
<dbReference type="AlphaFoldDB" id="M7MLK0"/>
<protein>
    <submittedName>
        <fullName evidence="1">Uncharacterized protein</fullName>
    </submittedName>
</protein>
<organism evidence="1 2">
    <name type="scientific">Paeniglutamicibacter gangotriensis Lz1y</name>
    <dbReference type="NCBI Taxonomy" id="1276920"/>
    <lineage>
        <taxon>Bacteria</taxon>
        <taxon>Bacillati</taxon>
        <taxon>Actinomycetota</taxon>
        <taxon>Actinomycetes</taxon>
        <taxon>Micrococcales</taxon>
        <taxon>Micrococcaceae</taxon>
        <taxon>Paeniglutamicibacter</taxon>
    </lineage>
</organism>
<accession>M7MLK0</accession>
<comment type="caution">
    <text evidence="1">The sequence shown here is derived from an EMBL/GenBank/DDBJ whole genome shotgun (WGS) entry which is preliminary data.</text>
</comment>
<keyword evidence="2" id="KW-1185">Reference proteome</keyword>
<dbReference type="STRING" id="1276920.ADIAG_03372"/>
<dbReference type="EMBL" id="AOCK01000011">
    <property type="protein sequence ID" value="EMQ97207.1"/>
    <property type="molecule type" value="Genomic_DNA"/>
</dbReference>
<evidence type="ECO:0000313" key="1">
    <source>
        <dbReference type="EMBL" id="EMQ97207.1"/>
    </source>
</evidence>
<name>M7MLK0_9MICC</name>
<sequence>MAEAYPDVVWILNRQPASTYQSALPRRNEAP</sequence>
<gene>
    <name evidence="1" type="ORF">ADIAG_03372</name>
</gene>
<evidence type="ECO:0000313" key="2">
    <source>
        <dbReference type="Proteomes" id="UP000012015"/>
    </source>
</evidence>